<organism evidence="2 3">
    <name type="scientific">Croceicoccus mobilis</name>
    <dbReference type="NCBI Taxonomy" id="1703339"/>
    <lineage>
        <taxon>Bacteria</taxon>
        <taxon>Pseudomonadati</taxon>
        <taxon>Pseudomonadota</taxon>
        <taxon>Alphaproteobacteria</taxon>
        <taxon>Sphingomonadales</taxon>
        <taxon>Erythrobacteraceae</taxon>
        <taxon>Croceicoccus</taxon>
    </lineage>
</organism>
<dbReference type="SUPFAM" id="SSF88697">
    <property type="entry name" value="PUA domain-like"/>
    <property type="match status" value="1"/>
</dbReference>
<dbReference type="PANTHER" id="PTHR39203:SF1">
    <property type="entry name" value="CYTOPLASMIC PROTEIN"/>
    <property type="match status" value="1"/>
</dbReference>
<evidence type="ECO:0000313" key="3">
    <source>
        <dbReference type="Proteomes" id="UP000612349"/>
    </source>
</evidence>
<dbReference type="SMART" id="SM01022">
    <property type="entry name" value="ASCH"/>
    <property type="match status" value="1"/>
</dbReference>
<dbReference type="CDD" id="cd06553">
    <property type="entry name" value="ASCH_Ef3133_like"/>
    <property type="match status" value="1"/>
</dbReference>
<dbReference type="InterPro" id="IPR015947">
    <property type="entry name" value="PUA-like_sf"/>
</dbReference>
<dbReference type="PANTHER" id="PTHR39203">
    <property type="entry name" value="CYTOPLASMIC PROTEIN-RELATED"/>
    <property type="match status" value="1"/>
</dbReference>
<proteinExistence type="predicted"/>
<dbReference type="EMBL" id="BMIP01000002">
    <property type="protein sequence ID" value="GGD64376.1"/>
    <property type="molecule type" value="Genomic_DNA"/>
</dbReference>
<dbReference type="AlphaFoldDB" id="A0A916YWA6"/>
<dbReference type="PIRSF" id="PIRSF021320">
    <property type="entry name" value="DUF984"/>
    <property type="match status" value="1"/>
</dbReference>
<evidence type="ECO:0000259" key="1">
    <source>
        <dbReference type="SMART" id="SM01022"/>
    </source>
</evidence>
<dbReference type="RefSeq" id="WP_066775127.1">
    <property type="nucleotide sequence ID" value="NZ_BMIP01000002.1"/>
</dbReference>
<sequence length="137" mass="15649">MSESLASLKVRYPDAETFALGDSHALSERLIRLIRQGRKMASTGAYRDFELGEAMPEPGRADIVLDWSGHPALVIRTVEVRRCTFLEVTEEMALAEGEDECLDGWREGHQRFFERNGGFSPDMEIIWERFELIEDLA</sequence>
<dbReference type="Pfam" id="PF04266">
    <property type="entry name" value="ASCH"/>
    <property type="match status" value="1"/>
</dbReference>
<dbReference type="InterPro" id="IPR009326">
    <property type="entry name" value="DUF984"/>
</dbReference>
<dbReference type="Gene3D" id="3.10.400.10">
    <property type="entry name" value="Sulfate adenylyltransferase"/>
    <property type="match status" value="1"/>
</dbReference>
<dbReference type="OrthoDB" id="9807542at2"/>
<accession>A0A916YWA6</accession>
<keyword evidence="3" id="KW-1185">Reference proteome</keyword>
<dbReference type="Proteomes" id="UP000612349">
    <property type="component" value="Unassembled WGS sequence"/>
</dbReference>
<comment type="caution">
    <text evidence="2">The sequence shown here is derived from an EMBL/GenBank/DDBJ whole genome shotgun (WGS) entry which is preliminary data.</text>
</comment>
<protein>
    <recommendedName>
        <fullName evidence="1">ASCH domain-containing protein</fullName>
    </recommendedName>
</protein>
<name>A0A916YWA6_9SPHN</name>
<reference evidence="2" key="1">
    <citation type="journal article" date="2014" name="Int. J. Syst. Evol. Microbiol.">
        <title>Complete genome sequence of Corynebacterium casei LMG S-19264T (=DSM 44701T), isolated from a smear-ripened cheese.</title>
        <authorList>
            <consortium name="US DOE Joint Genome Institute (JGI-PGF)"/>
            <person name="Walter F."/>
            <person name="Albersmeier A."/>
            <person name="Kalinowski J."/>
            <person name="Ruckert C."/>
        </authorList>
    </citation>
    <scope>NUCLEOTIDE SEQUENCE</scope>
    <source>
        <strain evidence="2">CGMCC 1.15360</strain>
    </source>
</reference>
<feature type="domain" description="ASCH" evidence="1">
    <location>
        <begin position="18"/>
        <end position="134"/>
    </location>
</feature>
<dbReference type="InterPro" id="IPR007374">
    <property type="entry name" value="ASCH_domain"/>
</dbReference>
<evidence type="ECO:0000313" key="2">
    <source>
        <dbReference type="EMBL" id="GGD64376.1"/>
    </source>
</evidence>
<reference evidence="2" key="2">
    <citation type="submission" date="2020-09" db="EMBL/GenBank/DDBJ databases">
        <authorList>
            <person name="Sun Q."/>
            <person name="Zhou Y."/>
        </authorList>
    </citation>
    <scope>NUCLEOTIDE SEQUENCE</scope>
    <source>
        <strain evidence="2">CGMCC 1.15360</strain>
    </source>
</reference>
<gene>
    <name evidence="2" type="ORF">GCM10010990_12310</name>
</gene>